<gene>
    <name evidence="3" type="ORF">D7I43_22535</name>
</gene>
<evidence type="ECO:0000313" key="4">
    <source>
        <dbReference type="Proteomes" id="UP000285744"/>
    </source>
</evidence>
<accession>A0A420EWZ6</accession>
<dbReference type="OrthoDB" id="5195046at2"/>
<sequence length="224" mass="25123">MNWRQFSVALVQALAWPSVVLVVLLLYRRRVAQLLGDNLRRLTVGPVQAEWDRAVEEASATIEAAETLPKLQEGVAQRTHPQQLLSLARALVRLNPQSSIVYAWQAAREAFEAHLPMDDEELIELRTIMRMAKRARERGLIKFETMSVLEQLMRLSTIAYRVDERPKPTAEQAEDYLHLVEAFLGLLEAAPEGNGGSREPAQTGPRAPDQSTADVRKRPAPSPS</sequence>
<evidence type="ECO:0000256" key="2">
    <source>
        <dbReference type="SAM" id="Phobius"/>
    </source>
</evidence>
<comment type="caution">
    <text evidence="3">The sequence shown here is derived from an EMBL/GenBank/DDBJ whole genome shotgun (WGS) entry which is preliminary data.</text>
</comment>
<keyword evidence="2" id="KW-0812">Transmembrane</keyword>
<feature type="transmembrane region" description="Helical" evidence="2">
    <location>
        <begin position="6"/>
        <end position="27"/>
    </location>
</feature>
<name>A0A420EWZ6_9ACTN</name>
<organism evidence="3 4">
    <name type="scientific">Micromonospora globbae</name>
    <dbReference type="NCBI Taxonomy" id="1894969"/>
    <lineage>
        <taxon>Bacteria</taxon>
        <taxon>Bacillati</taxon>
        <taxon>Actinomycetota</taxon>
        <taxon>Actinomycetes</taxon>
        <taxon>Micromonosporales</taxon>
        <taxon>Micromonosporaceae</taxon>
        <taxon>Micromonospora</taxon>
    </lineage>
</organism>
<dbReference type="Proteomes" id="UP000285744">
    <property type="component" value="Unassembled WGS sequence"/>
</dbReference>
<protein>
    <submittedName>
        <fullName evidence="3">Uncharacterized protein</fullName>
    </submittedName>
</protein>
<reference evidence="3 4" key="1">
    <citation type="journal article" date="2018" name="Int. J. Syst. Evol. Microbiol.">
        <title>Micromonospora globbae sp. nov., an endophytic actinomycete isolated from roots of Globba winitii C. H. Wright.</title>
        <authorList>
            <person name="Kuncharoen N."/>
            <person name="Pittayakhajonwut P."/>
            <person name="Tanasupawat S."/>
        </authorList>
    </citation>
    <scope>NUCLEOTIDE SEQUENCE [LARGE SCALE GENOMIC DNA]</scope>
    <source>
        <strain evidence="3 4">WPS1-2</strain>
    </source>
</reference>
<keyword evidence="2" id="KW-0472">Membrane</keyword>
<evidence type="ECO:0000256" key="1">
    <source>
        <dbReference type="SAM" id="MobiDB-lite"/>
    </source>
</evidence>
<dbReference type="AlphaFoldDB" id="A0A420EWZ6"/>
<keyword evidence="2" id="KW-1133">Transmembrane helix</keyword>
<dbReference type="RefSeq" id="WP_120330542.1">
    <property type="nucleotide sequence ID" value="NZ_RAQQ01000017.1"/>
</dbReference>
<feature type="region of interest" description="Disordered" evidence="1">
    <location>
        <begin position="190"/>
        <end position="224"/>
    </location>
</feature>
<proteinExistence type="predicted"/>
<evidence type="ECO:0000313" key="3">
    <source>
        <dbReference type="EMBL" id="RKF25234.1"/>
    </source>
</evidence>
<dbReference type="EMBL" id="RAQQ01000017">
    <property type="protein sequence ID" value="RKF25234.1"/>
    <property type="molecule type" value="Genomic_DNA"/>
</dbReference>